<organism evidence="3 4">
    <name type="scientific">Portunus trituberculatus</name>
    <name type="common">Swimming crab</name>
    <name type="synonym">Neptunus trituberculatus</name>
    <dbReference type="NCBI Taxonomy" id="210409"/>
    <lineage>
        <taxon>Eukaryota</taxon>
        <taxon>Metazoa</taxon>
        <taxon>Ecdysozoa</taxon>
        <taxon>Arthropoda</taxon>
        <taxon>Crustacea</taxon>
        <taxon>Multicrustacea</taxon>
        <taxon>Malacostraca</taxon>
        <taxon>Eumalacostraca</taxon>
        <taxon>Eucarida</taxon>
        <taxon>Decapoda</taxon>
        <taxon>Pleocyemata</taxon>
        <taxon>Brachyura</taxon>
        <taxon>Eubrachyura</taxon>
        <taxon>Portunoidea</taxon>
        <taxon>Portunidae</taxon>
        <taxon>Portuninae</taxon>
        <taxon>Portunus</taxon>
    </lineage>
</organism>
<dbReference type="AlphaFoldDB" id="A0A5B7DF84"/>
<proteinExistence type="predicted"/>
<evidence type="ECO:0000256" key="1">
    <source>
        <dbReference type="SAM" id="Phobius"/>
    </source>
</evidence>
<keyword evidence="1" id="KW-1133">Transmembrane helix</keyword>
<feature type="signal peptide" evidence="2">
    <location>
        <begin position="1"/>
        <end position="27"/>
    </location>
</feature>
<feature type="chain" id="PRO_5022796738" evidence="2">
    <location>
        <begin position="28"/>
        <end position="239"/>
    </location>
</feature>
<accession>A0A5B7DF84</accession>
<sequence>MGRQHGGTGVKLSVGLALWMVLVKVEGEERVTEVSSPLGCGDTATRKWYPARPKCNTSSSAAYLLVLQMVIHLSSPCILLLDLPYLLLLLLLLQLFRTFQVFNDFTLSTCNFQFSQHLFQYQQGHLPSSIYWEDVPKKSDLRLQSSFFKRRVEFSRLKQSCEHHTTPPSEDMKHRSESKRKFKEFLTSGGSIRGILTGAGGGGTTSCLTSSRVWYWCSSTASWLSALLSSTYTKKFRLG</sequence>
<feature type="transmembrane region" description="Helical" evidence="1">
    <location>
        <begin position="69"/>
        <end position="93"/>
    </location>
</feature>
<evidence type="ECO:0000313" key="4">
    <source>
        <dbReference type="Proteomes" id="UP000324222"/>
    </source>
</evidence>
<gene>
    <name evidence="3" type="ORF">E2C01_013054</name>
</gene>
<protein>
    <submittedName>
        <fullName evidence="3">Uncharacterized protein</fullName>
    </submittedName>
</protein>
<evidence type="ECO:0000313" key="3">
    <source>
        <dbReference type="EMBL" id="MPC20122.1"/>
    </source>
</evidence>
<keyword evidence="1" id="KW-0472">Membrane</keyword>
<comment type="caution">
    <text evidence="3">The sequence shown here is derived from an EMBL/GenBank/DDBJ whole genome shotgun (WGS) entry which is preliminary data.</text>
</comment>
<keyword evidence="4" id="KW-1185">Reference proteome</keyword>
<keyword evidence="2" id="KW-0732">Signal</keyword>
<keyword evidence="1" id="KW-0812">Transmembrane</keyword>
<dbReference type="EMBL" id="VSRR010000837">
    <property type="protein sequence ID" value="MPC20122.1"/>
    <property type="molecule type" value="Genomic_DNA"/>
</dbReference>
<evidence type="ECO:0000256" key="2">
    <source>
        <dbReference type="SAM" id="SignalP"/>
    </source>
</evidence>
<dbReference type="Proteomes" id="UP000324222">
    <property type="component" value="Unassembled WGS sequence"/>
</dbReference>
<reference evidence="3 4" key="1">
    <citation type="submission" date="2019-05" db="EMBL/GenBank/DDBJ databases">
        <title>Another draft genome of Portunus trituberculatus and its Hox gene families provides insights of decapod evolution.</title>
        <authorList>
            <person name="Jeong J.-H."/>
            <person name="Song I."/>
            <person name="Kim S."/>
            <person name="Choi T."/>
            <person name="Kim D."/>
            <person name="Ryu S."/>
            <person name="Kim W."/>
        </authorList>
    </citation>
    <scope>NUCLEOTIDE SEQUENCE [LARGE SCALE GENOMIC DNA]</scope>
    <source>
        <tissue evidence="3">Muscle</tissue>
    </source>
</reference>
<name>A0A5B7DF84_PORTR</name>